<feature type="region of interest" description="Disordered" evidence="1">
    <location>
        <begin position="366"/>
        <end position="460"/>
    </location>
</feature>
<keyword evidence="4" id="KW-1185">Reference proteome</keyword>
<dbReference type="InterPro" id="IPR031693">
    <property type="entry name" value="Sin3_C"/>
</dbReference>
<evidence type="ECO:0000313" key="4">
    <source>
        <dbReference type="Proteomes" id="UP000272942"/>
    </source>
</evidence>
<evidence type="ECO:0000313" key="3">
    <source>
        <dbReference type="EMBL" id="VDP77929.1"/>
    </source>
</evidence>
<dbReference type="EMBL" id="UZAN01043277">
    <property type="protein sequence ID" value="VDP77929.1"/>
    <property type="molecule type" value="Genomic_DNA"/>
</dbReference>
<accession>A0A3P8KDE5</accession>
<proteinExistence type="predicted"/>
<feature type="compositionally biased region" description="Low complexity" evidence="1">
    <location>
        <begin position="403"/>
        <end position="413"/>
    </location>
</feature>
<name>A0A3P8KDE5_9TREM</name>
<dbReference type="AlphaFoldDB" id="A0A3P8KDE5"/>
<dbReference type="Pfam" id="PF16879">
    <property type="entry name" value="Sin3a_C"/>
    <property type="match status" value="1"/>
</dbReference>
<organism evidence="3 4">
    <name type="scientific">Echinostoma caproni</name>
    <dbReference type="NCBI Taxonomy" id="27848"/>
    <lineage>
        <taxon>Eukaryota</taxon>
        <taxon>Metazoa</taxon>
        <taxon>Spiralia</taxon>
        <taxon>Lophotrochozoa</taxon>
        <taxon>Platyhelminthes</taxon>
        <taxon>Trematoda</taxon>
        <taxon>Digenea</taxon>
        <taxon>Plagiorchiida</taxon>
        <taxon>Echinostomata</taxon>
        <taxon>Echinostomatoidea</taxon>
        <taxon>Echinostomatidae</taxon>
        <taxon>Echinostoma</taxon>
    </lineage>
</organism>
<dbReference type="Proteomes" id="UP000272942">
    <property type="component" value="Unassembled WGS sequence"/>
</dbReference>
<gene>
    <name evidence="3" type="ORF">ECPE_LOCUS6284</name>
</gene>
<feature type="domain" description="Sin3 C-terminal" evidence="2">
    <location>
        <begin position="9"/>
        <end position="82"/>
    </location>
</feature>
<sequence>MCFSTGGVEPSDYYNRALNLVKDLLDGGEDIATYEDRLRDMFGIFAYPWFTLDRLVINIVRQLQALASGDELSRRLTNLYRSWTCGANYSASGTVPMTHRFNHAGMSGASSSGSFITLPQHSCDSTDVQPQTCMLHHMNHWPACMTQQAASSDTNGNTSLCHQTPARHWSDYLYAHLLWTSGYMPHNVARHIRPVFLYRTVRRCMNALTRAAYRRRQQELVDTGDTQPEELLMKTSQVIAASAIHSADEASDADERQETGSVCCSKNGNDATNFQQDVWEFMCHVFKSDLTRRELFRDTYSSDCMQSTDRLTSKNNPRAHKINWSVGSYGIFVRRKPKPTAQKYPSAQRWHEFHAKWLAIHASQNPNVPLDDQASGAPSLADNSNVKPHANTARDEPCTRVPSESSPSHLNSSALELADVSSELAAPDTSDPNLAQPVSNEAAPITSNGSVPKSADDTTD</sequence>
<evidence type="ECO:0000259" key="2">
    <source>
        <dbReference type="Pfam" id="PF16879"/>
    </source>
</evidence>
<reference evidence="3 4" key="1">
    <citation type="submission" date="2018-11" db="EMBL/GenBank/DDBJ databases">
        <authorList>
            <consortium name="Pathogen Informatics"/>
        </authorList>
    </citation>
    <scope>NUCLEOTIDE SEQUENCE [LARGE SCALE GENOMIC DNA]</scope>
    <source>
        <strain evidence="3 4">Egypt</strain>
    </source>
</reference>
<evidence type="ECO:0000256" key="1">
    <source>
        <dbReference type="SAM" id="MobiDB-lite"/>
    </source>
</evidence>
<protein>
    <recommendedName>
        <fullName evidence="2">Sin3 C-terminal domain-containing protein</fullName>
    </recommendedName>
</protein>
<dbReference type="OrthoDB" id="10265969at2759"/>
<feature type="compositionally biased region" description="Polar residues" evidence="1">
    <location>
        <begin position="430"/>
        <end position="451"/>
    </location>
</feature>